<comment type="caution">
    <text evidence="2">The sequence shown here is derived from an EMBL/GenBank/DDBJ whole genome shotgun (WGS) entry which is preliminary data.</text>
</comment>
<keyword evidence="1" id="KW-0472">Membrane</keyword>
<evidence type="ECO:0000313" key="2">
    <source>
        <dbReference type="EMBL" id="KEO45097.1"/>
    </source>
</evidence>
<feature type="transmembrane region" description="Helical" evidence="1">
    <location>
        <begin position="170"/>
        <end position="189"/>
    </location>
</feature>
<reference evidence="2 3" key="1">
    <citation type="submission" date="2014-04" db="EMBL/GenBank/DDBJ databases">
        <title>Variable characteristics of bacteriocin-producing Streptococcus salivarius strains isolated from Malaysian subjects.</title>
        <authorList>
            <person name="Philip K."/>
            <person name="Barbour A."/>
        </authorList>
    </citation>
    <scope>NUCLEOTIDE SEQUENCE [LARGE SCALE GENOMIC DNA]</scope>
    <source>
        <strain evidence="2 3">NU10</strain>
    </source>
</reference>
<feature type="transmembrane region" description="Helical" evidence="1">
    <location>
        <begin position="209"/>
        <end position="231"/>
    </location>
</feature>
<dbReference type="AlphaFoldDB" id="A0A074J0F4"/>
<organism evidence="2 3">
    <name type="scientific">Streptococcus salivarius</name>
    <dbReference type="NCBI Taxonomy" id="1304"/>
    <lineage>
        <taxon>Bacteria</taxon>
        <taxon>Bacillati</taxon>
        <taxon>Bacillota</taxon>
        <taxon>Bacilli</taxon>
        <taxon>Lactobacillales</taxon>
        <taxon>Streptococcaceae</taxon>
        <taxon>Streptococcus</taxon>
    </lineage>
</organism>
<name>A0A074J0F4_STRSL</name>
<feature type="transmembrane region" description="Helical" evidence="1">
    <location>
        <begin position="32"/>
        <end position="53"/>
    </location>
</feature>
<evidence type="ECO:0000313" key="3">
    <source>
        <dbReference type="Proteomes" id="UP000027855"/>
    </source>
</evidence>
<dbReference type="EMBL" id="JJMT01000014">
    <property type="protein sequence ID" value="KEO45097.1"/>
    <property type="molecule type" value="Genomic_DNA"/>
</dbReference>
<feature type="transmembrane region" description="Helical" evidence="1">
    <location>
        <begin position="125"/>
        <end position="142"/>
    </location>
</feature>
<keyword evidence="1" id="KW-1133">Transmembrane helix</keyword>
<protein>
    <submittedName>
        <fullName evidence="2">Membrane protein</fullName>
    </submittedName>
</protein>
<evidence type="ECO:0000256" key="1">
    <source>
        <dbReference type="SAM" id="Phobius"/>
    </source>
</evidence>
<accession>A0A074J0F4</accession>
<sequence>MKFLNYTFEQSQSLVTKETVEKLNQKGSWKRFIGLFVTSIVIYFFSIITPMFIKGLTLDQNLTFSWIQWPMILLYLVMYLVYLLFSIKHRRSPMKLKFCTYFYMVVLLAIFTVCAGIMMMTRRNIVSILSGAMFLLSIYYLIRTVPRKLTEAVQNQTEFSPMVALVTEKISDGLVFLGGTGITGALVLFDRSTGSDTRGSIDAVLMPIMPAIFVFATYVFSIDLLRGYYLFKYSEQYREQFGYSAKDWYGEKSKEYRRMQG</sequence>
<gene>
    <name evidence="2" type="ORF">DL07_02545</name>
</gene>
<keyword evidence="1" id="KW-0812">Transmembrane</keyword>
<proteinExistence type="predicted"/>
<feature type="transmembrane region" description="Helical" evidence="1">
    <location>
        <begin position="98"/>
        <end position="119"/>
    </location>
</feature>
<dbReference type="Proteomes" id="UP000027855">
    <property type="component" value="Unassembled WGS sequence"/>
</dbReference>
<feature type="transmembrane region" description="Helical" evidence="1">
    <location>
        <begin position="65"/>
        <end position="86"/>
    </location>
</feature>